<keyword evidence="6" id="KW-0812">Transmembrane</keyword>
<accession>A0ABU6QP22</accession>
<dbReference type="EMBL" id="JASCZI010000855">
    <property type="protein sequence ID" value="MED6113588.1"/>
    <property type="molecule type" value="Genomic_DNA"/>
</dbReference>
<dbReference type="PANTHER" id="PTHR33248">
    <property type="entry name" value="ZINC ION-BINDING PROTEIN"/>
    <property type="match status" value="1"/>
</dbReference>
<feature type="region of interest" description="Disordered" evidence="5">
    <location>
        <begin position="1"/>
        <end position="20"/>
    </location>
</feature>
<feature type="compositionally biased region" description="Low complexity" evidence="5">
    <location>
        <begin position="8"/>
        <end position="19"/>
    </location>
</feature>
<feature type="transmembrane region" description="Helical" evidence="6">
    <location>
        <begin position="98"/>
        <end position="117"/>
    </location>
</feature>
<evidence type="ECO:0000256" key="4">
    <source>
        <dbReference type="PROSITE-ProRule" id="PRU01343"/>
    </source>
</evidence>
<name>A0ABU6QP22_9FABA</name>
<dbReference type="InterPro" id="IPR010666">
    <property type="entry name" value="Znf_GRF"/>
</dbReference>
<evidence type="ECO:0000313" key="8">
    <source>
        <dbReference type="EMBL" id="MED6113588.1"/>
    </source>
</evidence>
<evidence type="ECO:0000256" key="3">
    <source>
        <dbReference type="ARBA" id="ARBA00022833"/>
    </source>
</evidence>
<keyword evidence="6" id="KW-1133">Transmembrane helix</keyword>
<evidence type="ECO:0000313" key="9">
    <source>
        <dbReference type="Proteomes" id="UP001341840"/>
    </source>
</evidence>
<keyword evidence="2 4" id="KW-0863">Zinc-finger</keyword>
<proteinExistence type="predicted"/>
<evidence type="ECO:0000256" key="2">
    <source>
        <dbReference type="ARBA" id="ARBA00022771"/>
    </source>
</evidence>
<evidence type="ECO:0000256" key="1">
    <source>
        <dbReference type="ARBA" id="ARBA00022723"/>
    </source>
</evidence>
<evidence type="ECO:0000256" key="5">
    <source>
        <dbReference type="SAM" id="MobiDB-lite"/>
    </source>
</evidence>
<feature type="domain" description="GRF-type" evidence="7">
    <location>
        <begin position="27"/>
        <end position="69"/>
    </location>
</feature>
<comment type="caution">
    <text evidence="8">The sequence shown here is derived from an EMBL/GenBank/DDBJ whole genome shotgun (WGS) entry which is preliminary data.</text>
</comment>
<dbReference type="PROSITE" id="PS51999">
    <property type="entry name" value="ZF_GRF"/>
    <property type="match status" value="1"/>
</dbReference>
<protein>
    <recommendedName>
        <fullName evidence="7">GRF-type domain-containing protein</fullName>
    </recommendedName>
</protein>
<keyword evidence="6" id="KW-0472">Membrane</keyword>
<sequence length="130" mass="14809">MDMHGKSSRGSRSSRSSGSAQTGWLICSHGLPPVLRVSGTKENPGRRFWGCAYYGVHEHCDFFCWVDKVQIEDDAAKAKLRKKVLLLKTEVRACRWRLKVVAVVGLVGWLWPFWLWLQLAGGSTHQQWLL</sequence>
<gene>
    <name evidence="8" type="ORF">PIB30_072345</name>
</gene>
<keyword evidence="9" id="KW-1185">Reference proteome</keyword>
<dbReference type="Proteomes" id="UP001341840">
    <property type="component" value="Unassembled WGS sequence"/>
</dbReference>
<keyword evidence="3" id="KW-0862">Zinc</keyword>
<keyword evidence="1" id="KW-0479">Metal-binding</keyword>
<organism evidence="8 9">
    <name type="scientific">Stylosanthes scabra</name>
    <dbReference type="NCBI Taxonomy" id="79078"/>
    <lineage>
        <taxon>Eukaryota</taxon>
        <taxon>Viridiplantae</taxon>
        <taxon>Streptophyta</taxon>
        <taxon>Embryophyta</taxon>
        <taxon>Tracheophyta</taxon>
        <taxon>Spermatophyta</taxon>
        <taxon>Magnoliopsida</taxon>
        <taxon>eudicotyledons</taxon>
        <taxon>Gunneridae</taxon>
        <taxon>Pentapetalae</taxon>
        <taxon>rosids</taxon>
        <taxon>fabids</taxon>
        <taxon>Fabales</taxon>
        <taxon>Fabaceae</taxon>
        <taxon>Papilionoideae</taxon>
        <taxon>50 kb inversion clade</taxon>
        <taxon>dalbergioids sensu lato</taxon>
        <taxon>Dalbergieae</taxon>
        <taxon>Pterocarpus clade</taxon>
        <taxon>Stylosanthes</taxon>
    </lineage>
</organism>
<evidence type="ECO:0000259" key="7">
    <source>
        <dbReference type="PROSITE" id="PS51999"/>
    </source>
</evidence>
<evidence type="ECO:0000256" key="6">
    <source>
        <dbReference type="SAM" id="Phobius"/>
    </source>
</evidence>
<reference evidence="8 9" key="1">
    <citation type="journal article" date="2023" name="Plants (Basel)">
        <title>Bridging the Gap: Combining Genomics and Transcriptomics Approaches to Understand Stylosanthes scabra, an Orphan Legume from the Brazilian Caatinga.</title>
        <authorList>
            <person name="Ferreira-Neto J.R.C."/>
            <person name="da Silva M.D."/>
            <person name="Binneck E."/>
            <person name="de Melo N.F."/>
            <person name="da Silva R.H."/>
            <person name="de Melo A.L.T.M."/>
            <person name="Pandolfi V."/>
            <person name="Bustamante F.O."/>
            <person name="Brasileiro-Vidal A.C."/>
            <person name="Benko-Iseppon A.M."/>
        </authorList>
    </citation>
    <scope>NUCLEOTIDE SEQUENCE [LARGE SCALE GENOMIC DNA]</scope>
    <source>
        <tissue evidence="8">Leaves</tissue>
    </source>
</reference>
<dbReference type="Pfam" id="PF06839">
    <property type="entry name" value="Zn_ribbon_GRF"/>
    <property type="match status" value="1"/>
</dbReference>